<reference evidence="1" key="1">
    <citation type="journal article" date="2023" name="Plant Biotechnol. J.">
        <title>Chromosome-level wild Hevea brasiliensis genome provides new tools for genomic-assisted breeding and valuable loci to elevate rubber yield.</title>
        <authorList>
            <person name="Cheng H."/>
            <person name="Song X."/>
            <person name="Hu Y."/>
            <person name="Wu T."/>
            <person name="Yang Q."/>
            <person name="An Z."/>
            <person name="Feng S."/>
            <person name="Deng Z."/>
            <person name="Wu W."/>
            <person name="Zeng X."/>
            <person name="Tu M."/>
            <person name="Wang X."/>
            <person name="Huang H."/>
        </authorList>
    </citation>
    <scope>NUCLEOTIDE SEQUENCE</scope>
    <source>
        <strain evidence="1">MT/VB/25A 57/8</strain>
    </source>
</reference>
<name>A0ABQ9LTA7_HEVBR</name>
<dbReference type="PANTHER" id="PTHR33528:SF14">
    <property type="entry name" value="SOLUTE CARRIER FAMILY 35 MEMBER A4"/>
    <property type="match status" value="1"/>
</dbReference>
<gene>
    <name evidence="1" type="ORF">P3X46_014633</name>
</gene>
<comment type="caution">
    <text evidence="1">The sequence shown here is derived from an EMBL/GenBank/DDBJ whole genome shotgun (WGS) entry which is preliminary data.</text>
</comment>
<proteinExistence type="predicted"/>
<evidence type="ECO:0008006" key="3">
    <source>
        <dbReference type="Google" id="ProtNLM"/>
    </source>
</evidence>
<accession>A0ABQ9LTA7</accession>
<dbReference type="PANTHER" id="PTHR33528">
    <property type="entry name" value="OS07G0239500 PROTEIN"/>
    <property type="match status" value="1"/>
</dbReference>
<keyword evidence="2" id="KW-1185">Reference proteome</keyword>
<dbReference type="Proteomes" id="UP001174677">
    <property type="component" value="Chromosome 9"/>
</dbReference>
<dbReference type="InterPro" id="IPR027854">
    <property type="entry name" value="STMP1"/>
</dbReference>
<dbReference type="EMBL" id="JARPOI010000009">
    <property type="protein sequence ID" value="KAJ9171242.1"/>
    <property type="molecule type" value="Genomic_DNA"/>
</dbReference>
<sequence length="60" mass="6802">MGITRKTFSFMLGTLCGAYIAQNYNIPNIRKLGDSVLAKARYIEETYRRPTPSNNDDVSE</sequence>
<organism evidence="1 2">
    <name type="scientific">Hevea brasiliensis</name>
    <name type="common">Para rubber tree</name>
    <name type="synonym">Siphonia brasiliensis</name>
    <dbReference type="NCBI Taxonomy" id="3981"/>
    <lineage>
        <taxon>Eukaryota</taxon>
        <taxon>Viridiplantae</taxon>
        <taxon>Streptophyta</taxon>
        <taxon>Embryophyta</taxon>
        <taxon>Tracheophyta</taxon>
        <taxon>Spermatophyta</taxon>
        <taxon>Magnoliopsida</taxon>
        <taxon>eudicotyledons</taxon>
        <taxon>Gunneridae</taxon>
        <taxon>Pentapetalae</taxon>
        <taxon>rosids</taxon>
        <taxon>fabids</taxon>
        <taxon>Malpighiales</taxon>
        <taxon>Euphorbiaceae</taxon>
        <taxon>Crotonoideae</taxon>
        <taxon>Micrandreae</taxon>
        <taxon>Hevea</taxon>
    </lineage>
</organism>
<dbReference type="Pfam" id="PF15054">
    <property type="entry name" value="DUF4535"/>
    <property type="match status" value="1"/>
</dbReference>
<evidence type="ECO:0000313" key="2">
    <source>
        <dbReference type="Proteomes" id="UP001174677"/>
    </source>
</evidence>
<evidence type="ECO:0000313" key="1">
    <source>
        <dbReference type="EMBL" id="KAJ9171242.1"/>
    </source>
</evidence>
<protein>
    <recommendedName>
        <fullName evidence="3">YtxH domain-containing protein</fullName>
    </recommendedName>
</protein>